<dbReference type="OrthoDB" id="9811121at2"/>
<dbReference type="RefSeq" id="WP_066350893.1">
    <property type="nucleotide sequence ID" value="NZ_LOED01000001.1"/>
</dbReference>
<evidence type="ECO:0000259" key="2">
    <source>
        <dbReference type="Pfam" id="PF00795"/>
    </source>
</evidence>
<dbReference type="PANTHER" id="PTHR43674:SF2">
    <property type="entry name" value="BETA-UREIDOPROPIONASE"/>
    <property type="match status" value="1"/>
</dbReference>
<dbReference type="EMBL" id="LOED01000001">
    <property type="protein sequence ID" value="KXG78842.1"/>
    <property type="molecule type" value="Genomic_DNA"/>
</dbReference>
<protein>
    <submittedName>
        <fullName evidence="3">2-oxoglutaramate amidase</fullName>
        <ecNumber evidence="3">3.5.1.111</ecNumber>
    </submittedName>
</protein>
<keyword evidence="1 3" id="KW-0378">Hydrolase</keyword>
<dbReference type="AlphaFoldDB" id="A0A140LE67"/>
<dbReference type="CDD" id="cd07197">
    <property type="entry name" value="nitrilase"/>
    <property type="match status" value="1"/>
</dbReference>
<evidence type="ECO:0000313" key="4">
    <source>
        <dbReference type="Proteomes" id="UP000070427"/>
    </source>
</evidence>
<sequence>MIKACALQLRFENKEKYIEDINKYLRDIKADIVVLPPLAGLLFSSSAEYLAFHLELSKGKDFVLVPGSFIEDGYHKAVIMQRGKILHTQCQTHLSGQDERDGLKRGDELEICPTAVGNVGILVGNDCFHPQCGRILGLQGADIVVGLYAVEGGYNRWLQLSGIWQQVQQNQFFAVECAANGRIRDKIYAGRSIIHNPIWGGSSGILGEMGEDEEGVLAAVLDFDKRNEIKSVYPLYKYLNRKLYKKEWGY</sequence>
<keyword evidence="4" id="KW-1185">Reference proteome</keyword>
<gene>
    <name evidence="3" type="ORF">AN618_01800</name>
</gene>
<dbReference type="STRING" id="520764.AN618_01800"/>
<accession>A0A140LE67</accession>
<feature type="domain" description="CN hydrolase" evidence="2">
    <location>
        <begin position="11"/>
        <end position="228"/>
    </location>
</feature>
<name>A0A140LE67_9FIRM</name>
<dbReference type="InParanoid" id="A0A140LE67"/>
<dbReference type="Pfam" id="PF00795">
    <property type="entry name" value="CN_hydrolase"/>
    <property type="match status" value="1"/>
</dbReference>
<dbReference type="SUPFAM" id="SSF56317">
    <property type="entry name" value="Carbon-nitrogen hydrolase"/>
    <property type="match status" value="1"/>
</dbReference>
<dbReference type="Gene3D" id="3.60.110.10">
    <property type="entry name" value="Carbon-nitrogen hydrolase"/>
    <property type="match status" value="1"/>
</dbReference>
<evidence type="ECO:0000313" key="3">
    <source>
        <dbReference type="EMBL" id="KXG78842.1"/>
    </source>
</evidence>
<dbReference type="InterPro" id="IPR036526">
    <property type="entry name" value="C-N_Hydrolase_sf"/>
</dbReference>
<proteinExistence type="predicted"/>
<dbReference type="EC" id="3.5.1.111" evidence="3"/>
<dbReference type="InterPro" id="IPR050345">
    <property type="entry name" value="Aliph_Amidase/BUP"/>
</dbReference>
<comment type="caution">
    <text evidence="3">The sequence shown here is derived from an EMBL/GenBank/DDBJ whole genome shotgun (WGS) entry which is preliminary data.</text>
</comment>
<dbReference type="GO" id="GO:0106008">
    <property type="term" value="F:2-oxoglutaramate amidase activity"/>
    <property type="evidence" value="ECO:0007669"/>
    <property type="project" value="UniProtKB-EC"/>
</dbReference>
<organism evidence="3 4">
    <name type="scientific">Fervidicola ferrireducens</name>
    <dbReference type="NCBI Taxonomy" id="520764"/>
    <lineage>
        <taxon>Bacteria</taxon>
        <taxon>Bacillati</taxon>
        <taxon>Bacillota</taxon>
        <taxon>Clostridia</taxon>
        <taxon>Thermosediminibacterales</taxon>
        <taxon>Thermosediminibacteraceae</taxon>
        <taxon>Fervidicola</taxon>
    </lineage>
</organism>
<evidence type="ECO:0000256" key="1">
    <source>
        <dbReference type="ARBA" id="ARBA00022801"/>
    </source>
</evidence>
<reference evidence="3 4" key="1">
    <citation type="submission" date="2015-12" db="EMBL/GenBank/DDBJ databases">
        <title>Draft genome sequnece of Fervidicola ferrireducens strain Y170.</title>
        <authorList>
            <person name="Patel B.K."/>
        </authorList>
    </citation>
    <scope>NUCLEOTIDE SEQUENCE [LARGE SCALE GENOMIC DNA]</scope>
    <source>
        <strain evidence="3 4">Y170</strain>
    </source>
</reference>
<dbReference type="PANTHER" id="PTHR43674">
    <property type="entry name" value="NITRILASE C965.09-RELATED"/>
    <property type="match status" value="1"/>
</dbReference>
<dbReference type="Proteomes" id="UP000070427">
    <property type="component" value="Unassembled WGS sequence"/>
</dbReference>
<dbReference type="InterPro" id="IPR003010">
    <property type="entry name" value="C-N_Hydrolase"/>
</dbReference>